<organism evidence="1 2">
    <name type="scientific">Trifolium pratense</name>
    <name type="common">Red clover</name>
    <dbReference type="NCBI Taxonomy" id="57577"/>
    <lineage>
        <taxon>Eukaryota</taxon>
        <taxon>Viridiplantae</taxon>
        <taxon>Streptophyta</taxon>
        <taxon>Embryophyta</taxon>
        <taxon>Tracheophyta</taxon>
        <taxon>Spermatophyta</taxon>
        <taxon>Magnoliopsida</taxon>
        <taxon>eudicotyledons</taxon>
        <taxon>Gunneridae</taxon>
        <taxon>Pentapetalae</taxon>
        <taxon>rosids</taxon>
        <taxon>fabids</taxon>
        <taxon>Fabales</taxon>
        <taxon>Fabaceae</taxon>
        <taxon>Papilionoideae</taxon>
        <taxon>50 kb inversion clade</taxon>
        <taxon>NPAAA clade</taxon>
        <taxon>Hologalegina</taxon>
        <taxon>IRL clade</taxon>
        <taxon>Trifolieae</taxon>
        <taxon>Trifolium</taxon>
    </lineage>
</organism>
<sequence length="342" mass="40553">MKFPEYFHDGKATDEMKEDKKEEKSDEMKEEKNDEKKDDKIEEKKYEKKHEEKDETKDVGCGVDKKNAEHPTTKKTQSRHDPVEEQKDIIEPTPLRIVLPDQIIDLSQEVTMKPKRRKYEVMEDRTYLDRRRAVKKSKYLTSPYDDAVYESTASKLQKDVSTFAWSTALDKSEILYCSGFHKFSLQRCDLWTLNKDEWVHCFVVNSWSGEPTTYKKMFDVWFKEVEAFVIELYKHWKMAMPFDFSKFKWETPKMPTQPDKDNCGVFCMKFLAEWEGDSKTSMDSFKDWNKLKKQDKVAKLMDLRIGICSTILTHCSNSKVEYVVNKAASYYQEMAQKLQHDV</sequence>
<comment type="caution">
    <text evidence="1">The sequence shown here is derived from an EMBL/GenBank/DDBJ whole genome shotgun (WGS) entry which is preliminary data.</text>
</comment>
<keyword evidence="2" id="KW-1185">Reference proteome</keyword>
<name>A0ACB0I8J6_TRIPR</name>
<proteinExistence type="predicted"/>
<reference evidence="1" key="1">
    <citation type="submission" date="2023-10" db="EMBL/GenBank/DDBJ databases">
        <authorList>
            <person name="Rodriguez Cubillos JULIANA M."/>
            <person name="De Vega J."/>
        </authorList>
    </citation>
    <scope>NUCLEOTIDE SEQUENCE</scope>
</reference>
<dbReference type="EMBL" id="CASHSV030000001">
    <property type="protein sequence ID" value="CAJ2628421.1"/>
    <property type="molecule type" value="Genomic_DNA"/>
</dbReference>
<gene>
    <name evidence="1" type="ORF">MILVUS5_LOCUS657</name>
</gene>
<evidence type="ECO:0000313" key="1">
    <source>
        <dbReference type="EMBL" id="CAJ2628421.1"/>
    </source>
</evidence>
<accession>A0ACB0I8J6</accession>
<evidence type="ECO:0000313" key="2">
    <source>
        <dbReference type="Proteomes" id="UP001177021"/>
    </source>
</evidence>
<dbReference type="Proteomes" id="UP001177021">
    <property type="component" value="Unassembled WGS sequence"/>
</dbReference>
<protein>
    <submittedName>
        <fullName evidence="1">Uncharacterized protein</fullName>
    </submittedName>
</protein>